<dbReference type="GO" id="GO:0004769">
    <property type="term" value="F:steroid Delta-isomerase activity"/>
    <property type="evidence" value="ECO:0007669"/>
    <property type="project" value="UniProtKB-EC"/>
</dbReference>
<dbReference type="PANTHER" id="PTHR47470">
    <property type="entry name" value="CHOLESTEROL OXIDASE"/>
    <property type="match status" value="1"/>
</dbReference>
<feature type="domain" description="Glucose-methanol-choline oxidoreductase C-terminal" evidence="18">
    <location>
        <begin position="454"/>
        <end position="512"/>
    </location>
</feature>
<dbReference type="Proteomes" id="UP000094197">
    <property type="component" value="Chromosome 1"/>
</dbReference>
<dbReference type="Pfam" id="PF05199">
    <property type="entry name" value="GMC_oxred_C"/>
    <property type="match status" value="1"/>
</dbReference>
<organism evidence="19 20">
    <name type="scientific">Leptospira tipperaryensis</name>
    <dbReference type="NCBI Taxonomy" id="2564040"/>
    <lineage>
        <taxon>Bacteria</taxon>
        <taxon>Pseudomonadati</taxon>
        <taxon>Spirochaetota</taxon>
        <taxon>Spirochaetia</taxon>
        <taxon>Leptospirales</taxon>
        <taxon>Leptospiraceae</taxon>
        <taxon>Leptospira</taxon>
    </lineage>
</organism>
<evidence type="ECO:0000313" key="19">
    <source>
        <dbReference type="EMBL" id="AOP35533.1"/>
    </source>
</evidence>
<dbReference type="GO" id="GO:0008203">
    <property type="term" value="P:cholesterol metabolic process"/>
    <property type="evidence" value="ECO:0007669"/>
    <property type="project" value="UniProtKB-KW"/>
</dbReference>
<dbReference type="InterPro" id="IPR052542">
    <property type="entry name" value="Cholesterol_Oxidase"/>
</dbReference>
<keyword evidence="20" id="KW-1185">Reference proteome</keyword>
<keyword evidence="7" id="KW-0443">Lipid metabolism</keyword>
<reference evidence="19 20" key="1">
    <citation type="submission" date="2016-04" db="EMBL/GenBank/DDBJ databases">
        <title>Complete genome seqeunce of Leptospira alstonii serovar Room22.</title>
        <authorList>
            <person name="Nally J.E."/>
            <person name="Bayles D.O."/>
            <person name="Hurley D."/>
            <person name="Fanning S."/>
            <person name="McMahon B.J."/>
            <person name="Arent Z."/>
        </authorList>
    </citation>
    <scope>NUCLEOTIDE SEQUENCE [LARGE SCALE GENOMIC DNA]</scope>
    <source>
        <strain evidence="19 20">GWTS #1</strain>
    </source>
</reference>
<keyword evidence="5" id="KW-0274">FAD</keyword>
<dbReference type="KEGG" id="laj:A0128_17820"/>
<evidence type="ECO:0000256" key="1">
    <source>
        <dbReference type="ARBA" id="ARBA00001974"/>
    </source>
</evidence>
<keyword evidence="10" id="KW-0413">Isomerase</keyword>
<comment type="cofactor">
    <cofactor evidence="1">
        <name>FAD</name>
        <dbReference type="ChEBI" id="CHEBI:57692"/>
    </cofactor>
</comment>
<dbReference type="InterPro" id="IPR003953">
    <property type="entry name" value="FAD-dep_OxRdtase_2_FAD-bd"/>
</dbReference>
<dbReference type="AlphaFoldDB" id="A0A1D7V110"/>
<keyword evidence="9" id="KW-0753">Steroid metabolism</keyword>
<feature type="domain" description="FAD-dependent oxidoreductase 2 FAD-binding" evidence="17">
    <location>
        <begin position="10"/>
        <end position="42"/>
    </location>
</feature>
<proteinExistence type="inferred from homology"/>
<dbReference type="GO" id="GO:0050660">
    <property type="term" value="F:flavin adenine dinucleotide binding"/>
    <property type="evidence" value="ECO:0007669"/>
    <property type="project" value="InterPro"/>
</dbReference>
<dbReference type="OrthoDB" id="337582at2"/>
<gene>
    <name evidence="19" type="ORF">A0128_17820</name>
</gene>
<evidence type="ECO:0000256" key="11">
    <source>
        <dbReference type="ARBA" id="ARBA00038856"/>
    </source>
</evidence>
<dbReference type="RefSeq" id="WP_069608735.1">
    <property type="nucleotide sequence ID" value="NZ_CP015217.1"/>
</dbReference>
<evidence type="ECO:0000256" key="15">
    <source>
        <dbReference type="ARBA" id="ARBA00049778"/>
    </source>
</evidence>
<evidence type="ECO:0000256" key="14">
    <source>
        <dbReference type="ARBA" id="ARBA00049744"/>
    </source>
</evidence>
<dbReference type="EC" id="1.1.3.6" evidence="13"/>
<dbReference type="Pfam" id="PF00732">
    <property type="entry name" value="GMC_oxred_N"/>
    <property type="match status" value="1"/>
</dbReference>
<keyword evidence="4" id="KW-0285">Flavoprotein</keyword>
<evidence type="ECO:0000259" key="16">
    <source>
        <dbReference type="Pfam" id="PF00732"/>
    </source>
</evidence>
<keyword evidence="8" id="KW-1207">Sterol metabolism</keyword>
<sequence>MSNSNVQQYDAVVIGSGFGGSISALRLSEKGQKVLVLERGKKYTPGMFPRDVQNVNNLLWRYPKKKKSLGLYELNFFSGLGTVTASGLGGGSLIYANIHIRPDDAVFQDPRWPAPFNRKYLDPYYDKVASKLDVKPVPAEWDLPKRNKFKAAADLNRHPYFDPDEAVSWLKPARPNQAVCQRCAECEFGCNHGAKNTLDYNYIADAQKNGAVFQTDSLASHIAPDPKGGYIVYYENTVTGEKYSVYGKRVVVSAGTLGTNRILLNSRDYYKTLPNLSKQLGKGYSGNGDFLGGIESSKTDLKPWDGPDVTTVINYFPNGFQYTMAAPTFNEPVMTVLASLGIAKPNWFLRMIGPLFWKSLKWILPLIFKKGWISKPLPPGAPGAGDPTYMTNLFAIGRDNANGRIVRCGKDIDVKWNYSKENQTLIQNMTASMQQVGDAYGGQFGPLATFLLFNRILSVHSMGGCHLGANPDKGVVSENGEVFGYKNLFIADGSVIPSSIGFHPVMTISAVAEHTAASICSNL</sequence>
<keyword evidence="6" id="KW-0560">Oxidoreductase</keyword>
<dbReference type="EC" id="5.3.3.1" evidence="11"/>
<evidence type="ECO:0000256" key="10">
    <source>
        <dbReference type="ARBA" id="ARBA00023235"/>
    </source>
</evidence>
<name>A0A1D7V110_9LEPT</name>
<comment type="pathway">
    <text evidence="12">Steroid metabolism; cholesterol degradation.</text>
</comment>
<comment type="similarity">
    <text evidence="2">Belongs to the GMC oxidoreductase family.</text>
</comment>
<keyword evidence="3" id="KW-0153">Cholesterol metabolism</keyword>
<dbReference type="Gene3D" id="3.50.50.60">
    <property type="entry name" value="FAD/NAD(P)-binding domain"/>
    <property type="match status" value="3"/>
</dbReference>
<evidence type="ECO:0000256" key="13">
    <source>
        <dbReference type="ARBA" id="ARBA00049723"/>
    </source>
</evidence>
<evidence type="ECO:0000259" key="18">
    <source>
        <dbReference type="Pfam" id="PF05199"/>
    </source>
</evidence>
<dbReference type="EMBL" id="CP015217">
    <property type="protein sequence ID" value="AOP35533.1"/>
    <property type="molecule type" value="Genomic_DNA"/>
</dbReference>
<dbReference type="InterPro" id="IPR000172">
    <property type="entry name" value="GMC_OxRdtase_N"/>
</dbReference>
<evidence type="ECO:0000256" key="2">
    <source>
        <dbReference type="ARBA" id="ARBA00010790"/>
    </source>
</evidence>
<dbReference type="PANTHER" id="PTHR47470:SF1">
    <property type="entry name" value="FAD-DEPENDENT OXIDOREDUCTASE 2 FAD BINDING DOMAIN-CONTAINING PROTEIN"/>
    <property type="match status" value="1"/>
</dbReference>
<feature type="domain" description="Glucose-methanol-choline oxidoreductase N-terminal" evidence="16">
    <location>
        <begin position="84"/>
        <end position="266"/>
    </location>
</feature>
<evidence type="ECO:0000256" key="7">
    <source>
        <dbReference type="ARBA" id="ARBA00023098"/>
    </source>
</evidence>
<evidence type="ECO:0000256" key="9">
    <source>
        <dbReference type="ARBA" id="ARBA00023221"/>
    </source>
</evidence>
<evidence type="ECO:0000313" key="20">
    <source>
        <dbReference type="Proteomes" id="UP000094197"/>
    </source>
</evidence>
<accession>A0A1D7V110</accession>
<dbReference type="Pfam" id="PF00890">
    <property type="entry name" value="FAD_binding_2"/>
    <property type="match status" value="1"/>
</dbReference>
<dbReference type="InterPro" id="IPR036188">
    <property type="entry name" value="FAD/NAD-bd_sf"/>
</dbReference>
<evidence type="ECO:0000256" key="8">
    <source>
        <dbReference type="ARBA" id="ARBA00023166"/>
    </source>
</evidence>
<evidence type="ECO:0000256" key="3">
    <source>
        <dbReference type="ARBA" id="ARBA00022548"/>
    </source>
</evidence>
<dbReference type="SUPFAM" id="SSF51905">
    <property type="entry name" value="FAD/NAD(P)-binding domain"/>
    <property type="match status" value="1"/>
</dbReference>
<evidence type="ECO:0000259" key="17">
    <source>
        <dbReference type="Pfam" id="PF00890"/>
    </source>
</evidence>
<dbReference type="InterPro" id="IPR007867">
    <property type="entry name" value="GMC_OxRtase_C"/>
</dbReference>
<dbReference type="GO" id="GO:0016995">
    <property type="term" value="F:cholesterol oxidase activity"/>
    <property type="evidence" value="ECO:0007669"/>
    <property type="project" value="UniProtKB-EC"/>
</dbReference>
<evidence type="ECO:0000256" key="5">
    <source>
        <dbReference type="ARBA" id="ARBA00022827"/>
    </source>
</evidence>
<evidence type="ECO:0000256" key="6">
    <source>
        <dbReference type="ARBA" id="ARBA00023002"/>
    </source>
</evidence>
<evidence type="ECO:0000256" key="4">
    <source>
        <dbReference type="ARBA" id="ARBA00022630"/>
    </source>
</evidence>
<protein>
    <recommendedName>
        <fullName evidence="14">Cholesterol oxidase</fullName>
        <ecNumber evidence="13">1.1.3.6</ecNumber>
        <ecNumber evidence="11">5.3.3.1</ecNumber>
    </recommendedName>
    <alternativeName>
        <fullName evidence="15">Cholesterol isomerase</fullName>
    </alternativeName>
</protein>
<evidence type="ECO:0000256" key="12">
    <source>
        <dbReference type="ARBA" id="ARBA00049645"/>
    </source>
</evidence>